<organism evidence="2 3">
    <name type="scientific">Pseudoxanthomonas indica</name>
    <dbReference type="NCBI Taxonomy" id="428993"/>
    <lineage>
        <taxon>Bacteria</taxon>
        <taxon>Pseudomonadati</taxon>
        <taxon>Pseudomonadota</taxon>
        <taxon>Gammaproteobacteria</taxon>
        <taxon>Lysobacterales</taxon>
        <taxon>Lysobacteraceae</taxon>
        <taxon>Pseudoxanthomonas</taxon>
    </lineage>
</organism>
<feature type="compositionally biased region" description="Basic residues" evidence="1">
    <location>
        <begin position="146"/>
        <end position="157"/>
    </location>
</feature>
<dbReference type="OrthoDB" id="8910510at2"/>
<evidence type="ECO:0000313" key="2">
    <source>
        <dbReference type="EMBL" id="SKC80144.1"/>
    </source>
</evidence>
<proteinExistence type="predicted"/>
<dbReference type="RefSeq" id="WP_079725634.1">
    <property type="nucleotide sequence ID" value="NZ_BMCL01000001.1"/>
</dbReference>
<feature type="compositionally biased region" description="Basic and acidic residues" evidence="1">
    <location>
        <begin position="130"/>
        <end position="145"/>
    </location>
</feature>
<protein>
    <submittedName>
        <fullName evidence="2">Uncharacterized protein</fullName>
    </submittedName>
</protein>
<dbReference type="EMBL" id="FUZV01000002">
    <property type="protein sequence ID" value="SKC80144.1"/>
    <property type="molecule type" value="Genomic_DNA"/>
</dbReference>
<reference evidence="2 3" key="1">
    <citation type="submission" date="2017-02" db="EMBL/GenBank/DDBJ databases">
        <authorList>
            <person name="Peterson S.W."/>
        </authorList>
    </citation>
    <scope>NUCLEOTIDE SEQUENCE [LARGE SCALE GENOMIC DNA]</scope>
    <source>
        <strain evidence="2 3">P15</strain>
    </source>
</reference>
<sequence length="157" mass="18144">MPRRKKDSRWNDIDGGSAFVIPYTLLRHENFRRMSPFAVKLLTDLARQYSGFNNGYLCCAWTLMKDEGWRSETTVRAAMLELEHYRLIIRTRQGGKNLANLHALTWRRIDDKVDAPLEIQPTVKPLDSWKEKVPDFERSSGERRAGKAGRKPLKAAA</sequence>
<gene>
    <name evidence="2" type="ORF">SAMN06296058_3222</name>
</gene>
<dbReference type="AlphaFoldDB" id="A0A1T5LWD4"/>
<name>A0A1T5LWD4_9GAMM</name>
<keyword evidence="3" id="KW-1185">Reference proteome</keyword>
<feature type="region of interest" description="Disordered" evidence="1">
    <location>
        <begin position="130"/>
        <end position="157"/>
    </location>
</feature>
<evidence type="ECO:0000256" key="1">
    <source>
        <dbReference type="SAM" id="MobiDB-lite"/>
    </source>
</evidence>
<accession>A0A1T5LWD4</accession>
<evidence type="ECO:0000313" key="3">
    <source>
        <dbReference type="Proteomes" id="UP000190341"/>
    </source>
</evidence>
<dbReference type="STRING" id="428993.SAMN06296058_3222"/>
<dbReference type="Proteomes" id="UP000190341">
    <property type="component" value="Unassembled WGS sequence"/>
</dbReference>